<accession>A0A3D8QMJ3</accession>
<sequence>MAKKLLLSLLALTPAGTAAQCLSSSSGIGLANYDQCCSGQASANGREISNGVEYDYHCASWMEPDDVRIPNVMSARDCARRCHNSASCAASAWHRSNWCYLSPFASDLEMKTHPEADGWLALRETQPKRDPATVPPAGCDAFITQCEAEKKTAEDERDHYKDLLDRASLNSPVVQLQTPLWAAMPI</sequence>
<feature type="coiled-coil region" evidence="1">
    <location>
        <begin position="143"/>
        <end position="170"/>
    </location>
</feature>
<feature type="signal peptide" evidence="2">
    <location>
        <begin position="1"/>
        <end position="19"/>
    </location>
</feature>
<dbReference type="Proteomes" id="UP000256690">
    <property type="component" value="Unassembled WGS sequence"/>
</dbReference>
<keyword evidence="2" id="KW-0732">Signal</keyword>
<dbReference type="RefSeq" id="XP_026599245.1">
    <property type="nucleotide sequence ID" value="XM_026752183.1"/>
</dbReference>
<dbReference type="AlphaFoldDB" id="A0A3D8QMJ3"/>
<evidence type="ECO:0000313" key="4">
    <source>
        <dbReference type="EMBL" id="RDW63056.1"/>
    </source>
</evidence>
<feature type="domain" description="Apple" evidence="3">
    <location>
        <begin position="65"/>
        <end position="110"/>
    </location>
</feature>
<evidence type="ECO:0000259" key="3">
    <source>
        <dbReference type="Pfam" id="PF00024"/>
    </source>
</evidence>
<keyword evidence="1" id="KW-0175">Coiled coil</keyword>
<evidence type="ECO:0000256" key="1">
    <source>
        <dbReference type="SAM" id="Coils"/>
    </source>
</evidence>
<name>A0A3D8QMJ3_9EURO</name>
<evidence type="ECO:0000313" key="5">
    <source>
        <dbReference type="Proteomes" id="UP000256690"/>
    </source>
</evidence>
<dbReference type="OrthoDB" id="4356646at2759"/>
<dbReference type="Gene3D" id="3.50.4.10">
    <property type="entry name" value="Hepatocyte Growth Factor"/>
    <property type="match status" value="1"/>
</dbReference>
<dbReference type="STRING" id="1810919.A0A3D8QMJ3"/>
<dbReference type="Pfam" id="PF00024">
    <property type="entry name" value="PAN_1"/>
    <property type="match status" value="1"/>
</dbReference>
<evidence type="ECO:0000256" key="2">
    <source>
        <dbReference type="SAM" id="SignalP"/>
    </source>
</evidence>
<organism evidence="4 5">
    <name type="scientific">Aspergillus mulundensis</name>
    <dbReference type="NCBI Taxonomy" id="1810919"/>
    <lineage>
        <taxon>Eukaryota</taxon>
        <taxon>Fungi</taxon>
        <taxon>Dikarya</taxon>
        <taxon>Ascomycota</taxon>
        <taxon>Pezizomycotina</taxon>
        <taxon>Eurotiomycetes</taxon>
        <taxon>Eurotiomycetidae</taxon>
        <taxon>Eurotiales</taxon>
        <taxon>Aspergillaceae</taxon>
        <taxon>Aspergillus</taxon>
        <taxon>Aspergillus subgen. Nidulantes</taxon>
    </lineage>
</organism>
<feature type="chain" id="PRO_5017699256" description="Apple domain-containing protein" evidence="2">
    <location>
        <begin position="20"/>
        <end position="186"/>
    </location>
</feature>
<comment type="caution">
    <text evidence="4">The sequence shown here is derived from an EMBL/GenBank/DDBJ whole genome shotgun (WGS) entry which is preliminary data.</text>
</comment>
<protein>
    <recommendedName>
        <fullName evidence="3">Apple domain-containing protein</fullName>
    </recommendedName>
</protein>
<reference evidence="4 5" key="1">
    <citation type="journal article" date="2018" name="IMA Fungus">
        <title>IMA Genome-F 9: Draft genome sequence of Annulohypoxylon stygium, Aspergillus mulundensis, Berkeleyomyces basicola (syn. Thielaviopsis basicola), Ceratocystis smalleyi, two Cercospora beticola strains, Coleophoma cylindrospora, Fusarium fracticaudum, Phialophora cf. hyalina, and Morchella septimelata.</title>
        <authorList>
            <person name="Wingfield B.D."/>
            <person name="Bills G.F."/>
            <person name="Dong Y."/>
            <person name="Huang W."/>
            <person name="Nel W.J."/>
            <person name="Swalarsk-Parry B.S."/>
            <person name="Vaghefi N."/>
            <person name="Wilken P.M."/>
            <person name="An Z."/>
            <person name="de Beer Z.W."/>
            <person name="De Vos L."/>
            <person name="Chen L."/>
            <person name="Duong T.A."/>
            <person name="Gao Y."/>
            <person name="Hammerbacher A."/>
            <person name="Kikkert J.R."/>
            <person name="Li Y."/>
            <person name="Li H."/>
            <person name="Li K."/>
            <person name="Li Q."/>
            <person name="Liu X."/>
            <person name="Ma X."/>
            <person name="Naidoo K."/>
            <person name="Pethybridge S.J."/>
            <person name="Sun J."/>
            <person name="Steenkamp E.T."/>
            <person name="van der Nest M.A."/>
            <person name="van Wyk S."/>
            <person name="Wingfield M.J."/>
            <person name="Xiong C."/>
            <person name="Yue Q."/>
            <person name="Zhang X."/>
        </authorList>
    </citation>
    <scope>NUCLEOTIDE SEQUENCE [LARGE SCALE GENOMIC DNA]</scope>
    <source>
        <strain evidence="4 5">DSM 5745</strain>
    </source>
</reference>
<proteinExistence type="predicted"/>
<dbReference type="EMBL" id="PVWQ01000015">
    <property type="protein sequence ID" value="RDW63056.1"/>
    <property type="molecule type" value="Genomic_DNA"/>
</dbReference>
<dbReference type="InterPro" id="IPR003609">
    <property type="entry name" value="Pan_app"/>
</dbReference>
<keyword evidence="5" id="KW-1185">Reference proteome</keyword>
<gene>
    <name evidence="4" type="ORF">DSM5745_10167</name>
</gene>
<dbReference type="GeneID" id="38120537"/>